<protein>
    <submittedName>
        <fullName evidence="2">Uncharacterized protein</fullName>
    </submittedName>
</protein>
<name>A0A9K3GLW7_9EUKA</name>
<comment type="caution">
    <text evidence="2">The sequence shown here is derived from an EMBL/GenBank/DDBJ whole genome shotgun (WGS) entry which is preliminary data.</text>
</comment>
<proteinExistence type="predicted"/>
<keyword evidence="3" id="KW-1185">Reference proteome</keyword>
<feature type="non-terminal residue" evidence="2">
    <location>
        <position position="1"/>
    </location>
</feature>
<gene>
    <name evidence="2" type="ORF">KIPB_009007</name>
</gene>
<dbReference type="EMBL" id="BDIP01002938">
    <property type="protein sequence ID" value="GIQ87045.1"/>
    <property type="molecule type" value="Genomic_DNA"/>
</dbReference>
<evidence type="ECO:0000256" key="1">
    <source>
        <dbReference type="SAM" id="MobiDB-lite"/>
    </source>
</evidence>
<sequence length="112" mass="12823">MSGKKERLALDRQVEDVMRKVESMEHAAPTHYSSGTNALQQQLTHTMRPRPNVGTQLSTPVPIQHIDRETRIRSQGTSALFRGPVQDRRKRHQEDASEKEKAMERIRAQKGP</sequence>
<accession>A0A9K3GLW7</accession>
<reference evidence="2 3" key="1">
    <citation type="journal article" date="2018" name="PLoS ONE">
        <title>The draft genome of Kipferlia bialata reveals reductive genome evolution in fornicate parasites.</title>
        <authorList>
            <person name="Tanifuji G."/>
            <person name="Takabayashi S."/>
            <person name="Kume K."/>
            <person name="Takagi M."/>
            <person name="Nakayama T."/>
            <person name="Kamikawa R."/>
            <person name="Inagaki Y."/>
            <person name="Hashimoto T."/>
        </authorList>
    </citation>
    <scope>NUCLEOTIDE SEQUENCE [LARGE SCALE GENOMIC DNA]</scope>
    <source>
        <strain evidence="2">NY0173</strain>
    </source>
</reference>
<evidence type="ECO:0000313" key="2">
    <source>
        <dbReference type="EMBL" id="GIQ87045.1"/>
    </source>
</evidence>
<feature type="region of interest" description="Disordered" evidence="1">
    <location>
        <begin position="72"/>
        <end position="112"/>
    </location>
</feature>
<feature type="compositionally biased region" description="Basic and acidic residues" evidence="1">
    <location>
        <begin position="92"/>
        <end position="112"/>
    </location>
</feature>
<dbReference type="Proteomes" id="UP000265618">
    <property type="component" value="Unassembled WGS sequence"/>
</dbReference>
<dbReference type="AlphaFoldDB" id="A0A9K3GLW7"/>
<organism evidence="2 3">
    <name type="scientific">Kipferlia bialata</name>
    <dbReference type="NCBI Taxonomy" id="797122"/>
    <lineage>
        <taxon>Eukaryota</taxon>
        <taxon>Metamonada</taxon>
        <taxon>Carpediemonas-like organisms</taxon>
        <taxon>Kipferlia</taxon>
    </lineage>
</organism>
<evidence type="ECO:0000313" key="3">
    <source>
        <dbReference type="Proteomes" id="UP000265618"/>
    </source>
</evidence>